<organism evidence="1 2">
    <name type="scientific">Glossina austeni</name>
    <name type="common">Savannah tsetse fly</name>
    <dbReference type="NCBI Taxonomy" id="7395"/>
    <lineage>
        <taxon>Eukaryota</taxon>
        <taxon>Metazoa</taxon>
        <taxon>Ecdysozoa</taxon>
        <taxon>Arthropoda</taxon>
        <taxon>Hexapoda</taxon>
        <taxon>Insecta</taxon>
        <taxon>Pterygota</taxon>
        <taxon>Neoptera</taxon>
        <taxon>Endopterygota</taxon>
        <taxon>Diptera</taxon>
        <taxon>Brachycera</taxon>
        <taxon>Muscomorpha</taxon>
        <taxon>Hippoboscoidea</taxon>
        <taxon>Glossinidae</taxon>
        <taxon>Glossina</taxon>
    </lineage>
</organism>
<dbReference type="Proteomes" id="UP000078200">
    <property type="component" value="Unassembled WGS sequence"/>
</dbReference>
<protein>
    <submittedName>
        <fullName evidence="1">Uncharacterized protein</fullName>
    </submittedName>
</protein>
<dbReference type="VEuPathDB" id="VectorBase:GAUT002464"/>
<sequence length="70" mass="8179">MNLQPCEKQLLWSIITSSKIYENFIFNKKLLLIDDVWLRLLSDQKCFRLASSVALMLNPPAHIMLNSPHH</sequence>
<accession>A0A1A9UES5</accession>
<name>A0A1A9UES5_GLOAU</name>
<keyword evidence="2" id="KW-1185">Reference proteome</keyword>
<evidence type="ECO:0000313" key="2">
    <source>
        <dbReference type="Proteomes" id="UP000078200"/>
    </source>
</evidence>
<dbReference type="EnsemblMetazoa" id="GAUT002464-RA">
    <property type="protein sequence ID" value="GAUT002464-PA"/>
    <property type="gene ID" value="GAUT002464"/>
</dbReference>
<reference evidence="1" key="1">
    <citation type="submission" date="2020-05" db="UniProtKB">
        <authorList>
            <consortium name="EnsemblMetazoa"/>
        </authorList>
    </citation>
    <scope>IDENTIFICATION</scope>
    <source>
        <strain evidence="1">TTRI</strain>
    </source>
</reference>
<evidence type="ECO:0000313" key="1">
    <source>
        <dbReference type="EnsemblMetazoa" id="GAUT002464-PA"/>
    </source>
</evidence>
<proteinExistence type="predicted"/>
<dbReference type="AlphaFoldDB" id="A0A1A9UES5"/>